<reference evidence="2" key="1">
    <citation type="journal article" date="2024" name="Proc. Natl. Acad. Sci. U.S.A.">
        <title>Extraordinary preservation of gene collinearity over three hundred million years revealed in homosporous lycophytes.</title>
        <authorList>
            <person name="Li C."/>
            <person name="Wickell D."/>
            <person name="Kuo L.Y."/>
            <person name="Chen X."/>
            <person name="Nie B."/>
            <person name="Liao X."/>
            <person name="Peng D."/>
            <person name="Ji J."/>
            <person name="Jenkins J."/>
            <person name="Williams M."/>
            <person name="Shu S."/>
            <person name="Plott C."/>
            <person name="Barry K."/>
            <person name="Rajasekar S."/>
            <person name="Grimwood J."/>
            <person name="Han X."/>
            <person name="Sun S."/>
            <person name="Hou Z."/>
            <person name="He W."/>
            <person name="Dai G."/>
            <person name="Sun C."/>
            <person name="Schmutz J."/>
            <person name="Leebens-Mack J.H."/>
            <person name="Li F.W."/>
            <person name="Wang L."/>
        </authorList>
    </citation>
    <scope>NUCLEOTIDE SEQUENCE [LARGE SCALE GENOMIC DNA]</scope>
    <source>
        <strain evidence="2">cv. PW_Plant_1</strain>
    </source>
</reference>
<evidence type="ECO:0000313" key="2">
    <source>
        <dbReference type="Proteomes" id="UP001162992"/>
    </source>
</evidence>
<organism evidence="1 2">
    <name type="scientific">Diphasiastrum complanatum</name>
    <name type="common">Issler's clubmoss</name>
    <name type="synonym">Lycopodium complanatum</name>
    <dbReference type="NCBI Taxonomy" id="34168"/>
    <lineage>
        <taxon>Eukaryota</taxon>
        <taxon>Viridiplantae</taxon>
        <taxon>Streptophyta</taxon>
        <taxon>Embryophyta</taxon>
        <taxon>Tracheophyta</taxon>
        <taxon>Lycopodiopsida</taxon>
        <taxon>Lycopodiales</taxon>
        <taxon>Lycopodiaceae</taxon>
        <taxon>Lycopodioideae</taxon>
        <taxon>Diphasiastrum</taxon>
    </lineage>
</organism>
<comment type="caution">
    <text evidence="1">The sequence shown here is derived from an EMBL/GenBank/DDBJ whole genome shotgun (WGS) entry which is preliminary data.</text>
</comment>
<dbReference type="Proteomes" id="UP001162992">
    <property type="component" value="Chromosome 8"/>
</dbReference>
<evidence type="ECO:0000313" key="1">
    <source>
        <dbReference type="EMBL" id="KAJ7547596.1"/>
    </source>
</evidence>
<keyword evidence="2" id="KW-1185">Reference proteome</keyword>
<accession>A0ACC2D036</accession>
<sequence length="645" mass="71359">MDSPRVNTLLFSSYKIPILPTQYFLLVLSLQALISTVFHSLSYACPTTNYCGSIQIRNPFSITDGCGDPSYRLTCGQQNKLYLQLSSTPYEIQDIDYDTHIISLVDFEDSSSCTNLRNSVVSTYMYSLHVMVKLEVCVNSNQATVFNLSSIIPLLCLSSFPKTSCAIDAFYGCSNDPTHCCAYAVPNDSNLTCAAYTGAFRNASISETTKVGIRYVDEFLKLDFRDLSTQASHKNFNTTSLAIGLSVGGAVAILGLIGVFLLFLKRRRIASSKDAVGFYPSSEQNKVLMQKLNSGETALFSYRELEISTDYFSETRLLGGGGFSSVYKGILRDGQIVAVKKLNQWNKQGMHQFHNEVTILSKVRHPNLVQLHGSCVEGRELLLVYEFVPNGTLADHLHGNGGKGLSWATRLRVAAETARALAYLHDSVCPPIFHRDVKATNILLDASFHTKVGDFGLSRLVPMEVTHISTAPQGTPGYLDPDYHESYQLTDKSDVYSFGVLLMEMISAKKAVDISRERKEINLASLAISKIQGGALDELVDPKLEIESKPEVKQMVTSVAELAFCCLSQEKDDRPCMKEVSEKLEQILQQGYGPSWISPQENLTTVMDNSEIRLLIKTSPKSPNSVIEHKWLSSTDSSNNSKGEF</sequence>
<name>A0ACC2D036_DIPCM</name>
<gene>
    <name evidence="1" type="ORF">O6H91_08G093800</name>
</gene>
<protein>
    <submittedName>
        <fullName evidence="1">Uncharacterized protein</fullName>
    </submittedName>
</protein>
<proteinExistence type="predicted"/>
<dbReference type="EMBL" id="CM055099">
    <property type="protein sequence ID" value="KAJ7547596.1"/>
    <property type="molecule type" value="Genomic_DNA"/>
</dbReference>